<keyword evidence="7 10" id="KW-0326">Glycosidase</keyword>
<dbReference type="Gene3D" id="2.60.40.290">
    <property type="match status" value="2"/>
</dbReference>
<dbReference type="EMBL" id="JAIXCQ010000001">
    <property type="protein sequence ID" value="MCA5891838.1"/>
    <property type="molecule type" value="Genomic_DNA"/>
</dbReference>
<dbReference type="InterPro" id="IPR008965">
    <property type="entry name" value="CBM2/CBM3_carb-bd_dom_sf"/>
</dbReference>
<keyword evidence="4 12" id="KW-0732">Signal</keyword>
<evidence type="ECO:0000256" key="5">
    <source>
        <dbReference type="ARBA" id="ARBA00022801"/>
    </source>
</evidence>
<evidence type="ECO:0000256" key="11">
    <source>
        <dbReference type="SAM" id="MobiDB-lite"/>
    </source>
</evidence>
<dbReference type="SUPFAM" id="SSF51445">
    <property type="entry name" value="(Trans)glycosidases"/>
    <property type="match status" value="1"/>
</dbReference>
<dbReference type="SMART" id="SM00637">
    <property type="entry name" value="CBD_II"/>
    <property type="match status" value="2"/>
</dbReference>
<dbReference type="PRINTS" id="PR00134">
    <property type="entry name" value="GLHYDRLASE10"/>
</dbReference>
<evidence type="ECO:0000256" key="1">
    <source>
        <dbReference type="ARBA" id="ARBA00000681"/>
    </source>
</evidence>
<feature type="compositionally biased region" description="Acidic residues" evidence="11">
    <location>
        <begin position="345"/>
        <end position="361"/>
    </location>
</feature>
<keyword evidence="16" id="KW-1185">Reference proteome</keyword>
<dbReference type="InterPro" id="IPR044846">
    <property type="entry name" value="GH10"/>
</dbReference>
<feature type="domain" description="GH10" evidence="14">
    <location>
        <begin position="36"/>
        <end position="339"/>
    </location>
</feature>
<dbReference type="InterPro" id="IPR001919">
    <property type="entry name" value="CBD2"/>
</dbReference>
<dbReference type="PANTHER" id="PTHR31490">
    <property type="entry name" value="GLYCOSYL HYDROLASE"/>
    <property type="match status" value="1"/>
</dbReference>
<comment type="similarity">
    <text evidence="2 10">Belongs to the glycosyl hydrolase 10 (cellulase F) family.</text>
</comment>
<name>A0ABS7ZAB6_9MICO</name>
<reference evidence="15 16" key="1">
    <citation type="submission" date="2021-09" db="EMBL/GenBank/DDBJ databases">
        <title>Isoptericola luteus sp. nov., a novel bacterium isolated from Harbin, the capital city of Heilongjiang province.</title>
        <authorList>
            <person name="Li J."/>
        </authorList>
    </citation>
    <scope>NUCLEOTIDE SEQUENCE [LARGE SCALE GENOMIC DNA]</scope>
    <source>
        <strain evidence="15 16">NEAU-Y5</strain>
    </source>
</reference>
<feature type="domain" description="CBM2" evidence="13">
    <location>
        <begin position="362"/>
        <end position="453"/>
    </location>
</feature>
<evidence type="ECO:0000256" key="10">
    <source>
        <dbReference type="RuleBase" id="RU361174"/>
    </source>
</evidence>
<accession>A0ABS7ZAB6</accession>
<protein>
    <recommendedName>
        <fullName evidence="10">Beta-xylanase</fullName>
        <ecNumber evidence="10">3.2.1.8</ecNumber>
    </recommendedName>
</protein>
<evidence type="ECO:0000259" key="14">
    <source>
        <dbReference type="PROSITE" id="PS51760"/>
    </source>
</evidence>
<dbReference type="PROSITE" id="PS51173">
    <property type="entry name" value="CBM2"/>
    <property type="match status" value="2"/>
</dbReference>
<dbReference type="Proteomes" id="UP001319870">
    <property type="component" value="Unassembled WGS sequence"/>
</dbReference>
<dbReference type="EC" id="3.2.1.8" evidence="10"/>
<dbReference type="InterPro" id="IPR031158">
    <property type="entry name" value="GH10_AS"/>
</dbReference>
<evidence type="ECO:0000313" key="16">
    <source>
        <dbReference type="Proteomes" id="UP001319870"/>
    </source>
</evidence>
<evidence type="ECO:0000256" key="7">
    <source>
        <dbReference type="ARBA" id="ARBA00023295"/>
    </source>
</evidence>
<sequence>MTRALSPRTRNRRRAGALATLAAVVVTTGIGISSAQAAGSTLQDAAAESDRYFGTAIAGSRLSDTQYTTIANREFNMITAENEMKMDATEPSQNQFNYSSGDQIVNWAIGNGKQVRGHALAWHSQQPGWMQNMEGSQLRQAMLNHVTNVATHYRGKIHSWDVVNEAFADGSSGGRRDSNLQRTGNDWIEAAFRAARAADPNAQLCYNDYNTDNWSHAKTQGVYNMVRDFKSRGVPIDCVGFQAHFNSGNPVPSNYHETLQNFADLGVDVQITELDIEGSGTSQAEQYRGVVQACMAVARCQGITVWGVRDSDSWRASGTPLLFDGNGNKKAAYQYVLDQLNEADGGGDDGGGDDGGGDDGGTDPGDGTCSVSVVPGDSWGDRFNTTFVVSGADEWVVTIRTGSGQSLQNSWNASVAGTSGTLTATPDGNGNSFGITLYSNGNTATPTASCSSASGGDPSDACSVTVTKSQEWGDRFNVALAVSGSSDWRVSIRLNGSQSLQNSWNASVSGSTGTLTATPNGNGDSFGITLYSNGSTALPTATCTTA</sequence>
<organism evidence="15 16">
    <name type="scientific">Isoptericola luteus</name>
    <dbReference type="NCBI Taxonomy" id="2879484"/>
    <lineage>
        <taxon>Bacteria</taxon>
        <taxon>Bacillati</taxon>
        <taxon>Actinomycetota</taxon>
        <taxon>Actinomycetes</taxon>
        <taxon>Micrococcales</taxon>
        <taxon>Promicromonosporaceae</taxon>
        <taxon>Isoptericola</taxon>
    </lineage>
</organism>
<evidence type="ECO:0000256" key="4">
    <source>
        <dbReference type="ARBA" id="ARBA00022729"/>
    </source>
</evidence>
<feature type="active site" description="Nucleophile" evidence="9">
    <location>
        <position position="273"/>
    </location>
</feature>
<keyword evidence="3" id="KW-0858">Xylan degradation</keyword>
<comment type="catalytic activity">
    <reaction evidence="1 10">
        <text>Endohydrolysis of (1-&gt;4)-beta-D-xylosidic linkages in xylans.</text>
        <dbReference type="EC" id="3.2.1.8"/>
    </reaction>
</comment>
<dbReference type="PANTHER" id="PTHR31490:SF88">
    <property type="entry name" value="BETA-XYLANASE"/>
    <property type="match status" value="1"/>
</dbReference>
<feature type="region of interest" description="Disordered" evidence="11">
    <location>
        <begin position="342"/>
        <end position="370"/>
    </location>
</feature>
<dbReference type="SMART" id="SM00633">
    <property type="entry name" value="Glyco_10"/>
    <property type="match status" value="1"/>
</dbReference>
<dbReference type="RefSeq" id="WP_225563563.1">
    <property type="nucleotide sequence ID" value="NZ_JAIXCQ010000001.1"/>
</dbReference>
<evidence type="ECO:0000256" key="3">
    <source>
        <dbReference type="ARBA" id="ARBA00022651"/>
    </source>
</evidence>
<evidence type="ECO:0000256" key="9">
    <source>
        <dbReference type="PROSITE-ProRule" id="PRU10061"/>
    </source>
</evidence>
<dbReference type="InterPro" id="IPR017853">
    <property type="entry name" value="GH"/>
</dbReference>
<evidence type="ECO:0000259" key="13">
    <source>
        <dbReference type="PROSITE" id="PS51173"/>
    </source>
</evidence>
<dbReference type="Pfam" id="PF00331">
    <property type="entry name" value="Glyco_hydro_10"/>
    <property type="match status" value="1"/>
</dbReference>
<evidence type="ECO:0000313" key="15">
    <source>
        <dbReference type="EMBL" id="MCA5891838.1"/>
    </source>
</evidence>
<feature type="signal peptide" evidence="12">
    <location>
        <begin position="1"/>
        <end position="37"/>
    </location>
</feature>
<feature type="domain" description="CBM2" evidence="13">
    <location>
        <begin position="455"/>
        <end position="546"/>
    </location>
</feature>
<keyword evidence="5 10" id="KW-0378">Hydrolase</keyword>
<keyword evidence="8 10" id="KW-0624">Polysaccharide degradation</keyword>
<keyword evidence="6 10" id="KW-0119">Carbohydrate metabolism</keyword>
<dbReference type="PROSITE" id="PS00591">
    <property type="entry name" value="GH10_1"/>
    <property type="match status" value="1"/>
</dbReference>
<evidence type="ECO:0000256" key="12">
    <source>
        <dbReference type="SAM" id="SignalP"/>
    </source>
</evidence>
<feature type="chain" id="PRO_5047449194" description="Beta-xylanase" evidence="12">
    <location>
        <begin position="38"/>
        <end position="546"/>
    </location>
</feature>
<dbReference type="Gene3D" id="3.20.20.80">
    <property type="entry name" value="Glycosidases"/>
    <property type="match status" value="1"/>
</dbReference>
<proteinExistence type="inferred from homology"/>
<evidence type="ECO:0000256" key="6">
    <source>
        <dbReference type="ARBA" id="ARBA00023277"/>
    </source>
</evidence>
<dbReference type="InterPro" id="IPR012291">
    <property type="entry name" value="CBM2_carb-bd_dom_sf"/>
</dbReference>
<dbReference type="SUPFAM" id="SSF49384">
    <property type="entry name" value="Carbohydrate-binding domain"/>
    <property type="match status" value="2"/>
</dbReference>
<dbReference type="InterPro" id="IPR001000">
    <property type="entry name" value="GH10_dom"/>
</dbReference>
<gene>
    <name evidence="15" type="ORF">LEP48_00545</name>
</gene>
<comment type="caution">
    <text evidence="15">The sequence shown here is derived from an EMBL/GenBank/DDBJ whole genome shotgun (WGS) entry which is preliminary data.</text>
</comment>
<evidence type="ECO:0000256" key="8">
    <source>
        <dbReference type="ARBA" id="ARBA00023326"/>
    </source>
</evidence>
<dbReference type="PROSITE" id="PS51760">
    <property type="entry name" value="GH10_2"/>
    <property type="match status" value="1"/>
</dbReference>
<evidence type="ECO:0000256" key="2">
    <source>
        <dbReference type="ARBA" id="ARBA00007495"/>
    </source>
</evidence>